<evidence type="ECO:0000313" key="2">
    <source>
        <dbReference type="EMBL" id="KAB1636612.1"/>
    </source>
</evidence>
<gene>
    <name evidence="2" type="ORF">F8C90_09775</name>
</gene>
<keyword evidence="3" id="KW-1185">Reference proteome</keyword>
<evidence type="ECO:0000313" key="3">
    <source>
        <dbReference type="Proteomes" id="UP000468668"/>
    </source>
</evidence>
<comment type="caution">
    <text evidence="2">The sequence shown here is derived from an EMBL/GenBank/DDBJ whole genome shotgun (WGS) entry which is preliminary data.</text>
</comment>
<dbReference type="OrthoDB" id="9801392at2"/>
<accession>A0A6N6NP96</accession>
<dbReference type="GeneID" id="98658700"/>
<dbReference type="EMBL" id="WAJR01000033">
    <property type="protein sequence ID" value="KAB1636612.1"/>
    <property type="molecule type" value="Genomic_DNA"/>
</dbReference>
<name>A0A6N6NP96_9ACTN</name>
<dbReference type="AlphaFoldDB" id="A0A6N6NP96"/>
<reference evidence="2 3" key="1">
    <citation type="submission" date="2019-09" db="EMBL/GenBank/DDBJ databases">
        <title>Whole genome shotgun sequencing (WGS) of Ellagibacter isourolithinifaciens DSM 104140(T) and Adlercreutzia muris DSM 29508(T).</title>
        <authorList>
            <person name="Stoll D.A."/>
            <person name="Danylec N."/>
            <person name="Huch M."/>
        </authorList>
    </citation>
    <scope>NUCLEOTIDE SEQUENCE [LARGE SCALE GENOMIC DNA]</scope>
    <source>
        <strain evidence="2 3">DSM 104140</strain>
    </source>
</reference>
<proteinExistence type="predicted"/>
<dbReference type="Proteomes" id="UP000468668">
    <property type="component" value="Unassembled WGS sequence"/>
</dbReference>
<feature type="region of interest" description="Disordered" evidence="1">
    <location>
        <begin position="206"/>
        <end position="232"/>
    </location>
</feature>
<organism evidence="2 3">
    <name type="scientific">Ellagibacter isourolithinifaciens</name>
    <dbReference type="NCBI Taxonomy" id="2137581"/>
    <lineage>
        <taxon>Bacteria</taxon>
        <taxon>Bacillati</taxon>
        <taxon>Actinomycetota</taxon>
        <taxon>Coriobacteriia</taxon>
        <taxon>Eggerthellales</taxon>
        <taxon>Eggerthellaceae</taxon>
        <taxon>Ellagibacter</taxon>
    </lineage>
</organism>
<sequence>MGSDKYMRKGGMVKSMEAGDADMAAINAIALEPLDKGDVYTFEVVACDNDIDRDFERFDEKALGQLAELFVGKTVIKDHSPRADNQFARVYAAEVEDADGETSDGLPLKQLVVKCYTLDNEANSQVIAEIKGGIKKEVSVSFMPESVTCSICGIDRRKAWCEHRWGKEYDGEACHFTLSDISDAYELSFVAIPAQRGAGTKKEYLLDGEEPSGPAEAKTEEKAAGAPEGAHSISRAKALAAAFLATIER</sequence>
<protein>
    <submittedName>
        <fullName evidence="2">Uncharacterized protein</fullName>
    </submittedName>
</protein>
<dbReference type="RefSeq" id="WP_158050335.1">
    <property type="nucleotide sequence ID" value="NZ_WAJR01000033.1"/>
</dbReference>
<evidence type="ECO:0000256" key="1">
    <source>
        <dbReference type="SAM" id="MobiDB-lite"/>
    </source>
</evidence>